<evidence type="ECO:0000313" key="2">
    <source>
        <dbReference type="EMBL" id="MDM8157909.1"/>
    </source>
</evidence>
<comment type="caution">
    <text evidence="2">The sequence shown here is derived from an EMBL/GenBank/DDBJ whole genome shotgun (WGS) entry which is preliminary data.</text>
</comment>
<name>A0ABT7UE57_9FIRM</name>
<evidence type="ECO:0000313" key="3">
    <source>
        <dbReference type="Proteomes" id="UP001529340"/>
    </source>
</evidence>
<reference evidence="2 3" key="1">
    <citation type="submission" date="2023-06" db="EMBL/GenBank/DDBJ databases">
        <title>Identification and characterization of horizontal gene transfer across gut microbiota members of farm animals based on homology search.</title>
        <authorList>
            <person name="Schwarzerova J."/>
            <person name="Nykrynova M."/>
            <person name="Jureckova K."/>
            <person name="Cejkova D."/>
            <person name="Rychlik I."/>
        </authorList>
    </citation>
    <scope>NUCLEOTIDE SEQUENCE [LARGE SCALE GENOMIC DNA]</scope>
    <source>
        <strain evidence="2 3">ET39</strain>
    </source>
</reference>
<reference evidence="3" key="2">
    <citation type="submission" date="2023-06" db="EMBL/GenBank/DDBJ databases">
        <title>Identification and characterization of horizontal gene transfer across gut microbiota members of farm animals based on homology search.</title>
        <authorList>
            <person name="Zeman M."/>
            <person name="Kubasova T."/>
            <person name="Jahodarova E."/>
            <person name="Nykrynova M."/>
            <person name="Rychlik I."/>
        </authorList>
    </citation>
    <scope>NUCLEOTIDE SEQUENCE [LARGE SCALE GENOMIC DNA]</scope>
    <source>
        <strain evidence="3">ET39</strain>
    </source>
</reference>
<gene>
    <name evidence="2" type="ORF">QUV96_09735</name>
</gene>
<reference evidence="2 3" key="3">
    <citation type="submission" date="2023-06" db="EMBL/GenBank/DDBJ databases">
        <authorList>
            <person name="Zeman M."/>
            <person name="Kubasova T."/>
            <person name="Jahodarova E."/>
            <person name="Nykrynova M."/>
            <person name="Rychlik I."/>
        </authorList>
    </citation>
    <scope>NUCLEOTIDE SEQUENCE [LARGE SCALE GENOMIC DNA]</scope>
    <source>
        <strain evidence="2 3">ET39</strain>
    </source>
</reference>
<keyword evidence="1" id="KW-0812">Transmembrane</keyword>
<keyword evidence="1" id="KW-0472">Membrane</keyword>
<accession>A0ABT7UE57</accession>
<protein>
    <submittedName>
        <fullName evidence="2">Uncharacterized protein</fullName>
    </submittedName>
</protein>
<evidence type="ECO:0000256" key="1">
    <source>
        <dbReference type="SAM" id="Phobius"/>
    </source>
</evidence>
<organism evidence="2 3">
    <name type="scientific">Amedibacillus dolichus</name>
    <dbReference type="NCBI Taxonomy" id="31971"/>
    <lineage>
        <taxon>Bacteria</taxon>
        <taxon>Bacillati</taxon>
        <taxon>Bacillota</taxon>
        <taxon>Erysipelotrichia</taxon>
        <taxon>Erysipelotrichales</taxon>
        <taxon>Erysipelotrichaceae</taxon>
        <taxon>Amedibacillus</taxon>
    </lineage>
</organism>
<dbReference type="EMBL" id="JAUDCG010000051">
    <property type="protein sequence ID" value="MDM8157909.1"/>
    <property type="molecule type" value="Genomic_DNA"/>
</dbReference>
<keyword evidence="3" id="KW-1185">Reference proteome</keyword>
<sequence length="202" mass="24012">MKEAYITQLTEVEKALEENNGAFSDAIIERLSALVTEMKGMRISAEEYLKVMQLFFRKYEKEHNREGQHYCAIRMLQLQRYLKSRSSKHQKYELIIDREIPQTYEAYIYDKSRFYRETFRMLQQRLLLMTVILFIALFILLSLLLNQTNSVAFIEALFVALVSFLYSYIRMPKLYLRSQLEAAGKNVENVLLEFDFPIVSNQ</sequence>
<keyword evidence="1" id="KW-1133">Transmembrane helix</keyword>
<dbReference type="Proteomes" id="UP001529340">
    <property type="component" value="Unassembled WGS sequence"/>
</dbReference>
<feature type="transmembrane region" description="Helical" evidence="1">
    <location>
        <begin position="126"/>
        <end position="145"/>
    </location>
</feature>
<proteinExistence type="predicted"/>
<feature type="transmembrane region" description="Helical" evidence="1">
    <location>
        <begin position="151"/>
        <end position="169"/>
    </location>
</feature>
<dbReference type="RefSeq" id="WP_289608350.1">
    <property type="nucleotide sequence ID" value="NZ_JAUDCG010000051.1"/>
</dbReference>